<dbReference type="GO" id="GO:0006508">
    <property type="term" value="P:proteolysis"/>
    <property type="evidence" value="ECO:0007669"/>
    <property type="project" value="UniProtKB-KW"/>
</dbReference>
<dbReference type="InterPro" id="IPR018114">
    <property type="entry name" value="TRYPSIN_HIS"/>
</dbReference>
<keyword evidence="1" id="KW-1015">Disulfide bond</keyword>
<keyword evidence="3" id="KW-0378">Hydrolase</keyword>
<feature type="chain" id="PRO_5033669015" evidence="4">
    <location>
        <begin position="29"/>
        <end position="336"/>
    </location>
</feature>
<feature type="domain" description="Peptidase S1" evidence="5">
    <location>
        <begin position="101"/>
        <end position="336"/>
    </location>
</feature>
<evidence type="ECO:0000256" key="1">
    <source>
        <dbReference type="ARBA" id="ARBA00023157"/>
    </source>
</evidence>
<dbReference type="PANTHER" id="PTHR24252">
    <property type="entry name" value="ACROSIN-RELATED"/>
    <property type="match status" value="1"/>
</dbReference>
<dbReference type="InterPro" id="IPR001254">
    <property type="entry name" value="Trypsin_dom"/>
</dbReference>
<dbReference type="PROSITE" id="PS00135">
    <property type="entry name" value="TRYPSIN_SER"/>
    <property type="match status" value="1"/>
</dbReference>
<evidence type="ECO:0000256" key="2">
    <source>
        <dbReference type="ARBA" id="ARBA00024195"/>
    </source>
</evidence>
<dbReference type="Gene3D" id="2.40.10.10">
    <property type="entry name" value="Trypsin-like serine proteases"/>
    <property type="match status" value="1"/>
</dbReference>
<keyword evidence="6" id="KW-0472">Membrane</keyword>
<dbReference type="PROSITE" id="PS00134">
    <property type="entry name" value="TRYPSIN_HIS"/>
    <property type="match status" value="1"/>
</dbReference>
<feature type="signal peptide" evidence="4">
    <location>
        <begin position="1"/>
        <end position="28"/>
    </location>
</feature>
<protein>
    <submittedName>
        <fullName evidence="6">Transmembrane protease serine 9</fullName>
    </submittedName>
</protein>
<dbReference type="SMART" id="SM00020">
    <property type="entry name" value="Tryp_SPc"/>
    <property type="match status" value="1"/>
</dbReference>
<sequence>MPFATESILNKMILALAFTLISLTSVFGINNNNFRENDFCQLSGEKHGICRKILECPEGDRSASARCTSTGQTRVVCCPITAQALCLQVPIHRNPRAGPHVVGKTENANVGDFPFMGLLKYKDRTKRCGAALITKKHLLTAAHCIRNGKPTHVLLGINSANDSGAEPYRIVRNVTHPKYNSLKSSNDIAIVEMAEEYDTTKEIDPLCLNGSEEDLPSNENLTVVGWGITHTDTLVVSDILQKGTVRTINHTSCQTNYAGVKRSITSNHLCAQGEADASGDYTDGCGGDSGGPLVRLVDSKYHLLGIVSMGHGCGLKNYPGVYTRVANYLDWIIAQL</sequence>
<keyword evidence="4" id="KW-0732">Signal</keyword>
<dbReference type="EMBL" id="HBUE01018570">
    <property type="protein sequence ID" value="CAG6451588.1"/>
    <property type="molecule type" value="Transcribed_RNA"/>
</dbReference>
<dbReference type="PANTHER" id="PTHR24252:SF7">
    <property type="entry name" value="HYALIN"/>
    <property type="match status" value="1"/>
</dbReference>
<dbReference type="SUPFAM" id="SSF50494">
    <property type="entry name" value="Trypsin-like serine proteases"/>
    <property type="match status" value="1"/>
</dbReference>
<dbReference type="AlphaFoldDB" id="A0A8D8EZ73"/>
<proteinExistence type="inferred from homology"/>
<dbReference type="InterPro" id="IPR033116">
    <property type="entry name" value="TRYPSIN_SER"/>
</dbReference>
<organism evidence="6">
    <name type="scientific">Culex pipiens</name>
    <name type="common">House mosquito</name>
    <dbReference type="NCBI Taxonomy" id="7175"/>
    <lineage>
        <taxon>Eukaryota</taxon>
        <taxon>Metazoa</taxon>
        <taxon>Ecdysozoa</taxon>
        <taxon>Arthropoda</taxon>
        <taxon>Hexapoda</taxon>
        <taxon>Insecta</taxon>
        <taxon>Pterygota</taxon>
        <taxon>Neoptera</taxon>
        <taxon>Endopterygota</taxon>
        <taxon>Diptera</taxon>
        <taxon>Nematocera</taxon>
        <taxon>Culicoidea</taxon>
        <taxon>Culicidae</taxon>
        <taxon>Culicinae</taxon>
        <taxon>Culicini</taxon>
        <taxon>Culex</taxon>
        <taxon>Culex</taxon>
    </lineage>
</organism>
<reference evidence="6" key="1">
    <citation type="submission" date="2021-05" db="EMBL/GenBank/DDBJ databases">
        <authorList>
            <person name="Alioto T."/>
            <person name="Alioto T."/>
            <person name="Gomez Garrido J."/>
        </authorList>
    </citation>
    <scope>NUCLEOTIDE SEQUENCE</scope>
</reference>
<dbReference type="EMBL" id="HBUE01199785">
    <property type="protein sequence ID" value="CAG6529185.1"/>
    <property type="molecule type" value="Transcribed_RNA"/>
</dbReference>
<dbReference type="InterPro" id="IPR009003">
    <property type="entry name" value="Peptidase_S1_PA"/>
</dbReference>
<evidence type="ECO:0000256" key="3">
    <source>
        <dbReference type="RuleBase" id="RU363034"/>
    </source>
</evidence>
<dbReference type="FunFam" id="2.40.10.10:FF:000002">
    <property type="entry name" value="Transmembrane protease serine"/>
    <property type="match status" value="1"/>
</dbReference>
<dbReference type="InterPro" id="IPR001314">
    <property type="entry name" value="Peptidase_S1A"/>
</dbReference>
<evidence type="ECO:0000256" key="4">
    <source>
        <dbReference type="SAM" id="SignalP"/>
    </source>
</evidence>
<dbReference type="EMBL" id="HBUE01305945">
    <property type="protein sequence ID" value="CAG6580971.1"/>
    <property type="molecule type" value="Transcribed_RNA"/>
</dbReference>
<evidence type="ECO:0000259" key="5">
    <source>
        <dbReference type="PROSITE" id="PS50240"/>
    </source>
</evidence>
<evidence type="ECO:0000313" key="6">
    <source>
        <dbReference type="EMBL" id="CAG6451588.1"/>
    </source>
</evidence>
<name>A0A8D8EZ73_CULPI</name>
<dbReference type="PRINTS" id="PR00722">
    <property type="entry name" value="CHYMOTRYPSIN"/>
</dbReference>
<comment type="similarity">
    <text evidence="2">Belongs to the peptidase S1 family. CLIP subfamily.</text>
</comment>
<keyword evidence="3 6" id="KW-0645">Protease</keyword>
<dbReference type="CDD" id="cd00190">
    <property type="entry name" value="Tryp_SPc"/>
    <property type="match status" value="1"/>
</dbReference>
<dbReference type="GO" id="GO:0004252">
    <property type="term" value="F:serine-type endopeptidase activity"/>
    <property type="evidence" value="ECO:0007669"/>
    <property type="project" value="InterPro"/>
</dbReference>
<dbReference type="PROSITE" id="PS50240">
    <property type="entry name" value="TRYPSIN_DOM"/>
    <property type="match status" value="1"/>
</dbReference>
<keyword evidence="3" id="KW-0720">Serine protease</keyword>
<dbReference type="InterPro" id="IPR043504">
    <property type="entry name" value="Peptidase_S1_PA_chymotrypsin"/>
</dbReference>
<dbReference type="Pfam" id="PF00089">
    <property type="entry name" value="Trypsin"/>
    <property type="match status" value="1"/>
</dbReference>
<keyword evidence="6" id="KW-0812">Transmembrane</keyword>
<accession>A0A8D8EZ73</accession>